<feature type="transmembrane region" description="Helical" evidence="9">
    <location>
        <begin position="610"/>
        <end position="635"/>
    </location>
</feature>
<dbReference type="Pfam" id="PF07565">
    <property type="entry name" value="Band_3_cyto"/>
    <property type="match status" value="1"/>
</dbReference>
<keyword evidence="5 9" id="KW-0812">Transmembrane</keyword>
<feature type="transmembrane region" description="Helical" evidence="9">
    <location>
        <begin position="852"/>
        <end position="877"/>
    </location>
</feature>
<feature type="region of interest" description="Disordered" evidence="10">
    <location>
        <begin position="310"/>
        <end position="339"/>
    </location>
</feature>
<feature type="transmembrane region" description="Helical" evidence="9">
    <location>
        <begin position="985"/>
        <end position="1002"/>
    </location>
</feature>
<evidence type="ECO:0000256" key="6">
    <source>
        <dbReference type="ARBA" id="ARBA00022989"/>
    </source>
</evidence>
<feature type="transmembrane region" description="Helical" evidence="9">
    <location>
        <begin position="1014"/>
        <end position="1032"/>
    </location>
</feature>
<dbReference type="NCBIfam" id="TIGR00834">
    <property type="entry name" value="ae"/>
    <property type="match status" value="1"/>
</dbReference>
<comment type="caution">
    <text evidence="9">Lacks conserved residue(s) required for the propagation of feature annotation.</text>
</comment>
<evidence type="ECO:0000259" key="12">
    <source>
        <dbReference type="Pfam" id="PF07565"/>
    </source>
</evidence>
<sequence length="1091" mass="122932">MPYGRSRSLENGTTTEYEWRRLANIVHIEANKFQHAHKNTQTSKQARQHLKLALPNALNTMASHLRKYDQLTFAFVVHIFEKAKQQDIIRSHSLLKNRQDQASRTDTMSHFVRKISASIVGTAPRKDTAKNMAGDFLVDPFYSGQTVHAGYSGRILAERIRSMIESEDLHEKTLQSHPLFCEMLVLKEDFEDDSSEKYSWNEKSRWIKYEERVEEGERWSKPHISLLEMESLLQLKSCLKNCNSSFNAQVESYPDLVEVIVESWSKQSDIPKNELKICRSILLAKKHHLRKQKLRIGDIASGESFLGLLDHQPDGGENSKSSSKPATPPPPKAAQSNLLRKIPKDTEGASILIGYVKGISKPMAHFTRLAKGVILNEMFEIPIQLRFIFVLLLPSNHTEQCAQSIGTCLGALFADEIFSKVCYKAQDCKDLAYAVDEFTVQSIILPAGKWNLSIRLEPPEGGNLLQRTIGKPKGPSDFSLDENMEKKLKRTGRIFGGLIEDVKEKAPWFISDFTDAFKGRVTQTIAAAIFLFFANISKIITFGGVMDHVLGKEIGTIENVLAGGICGVIYAIFSGQPICVLSATGPCLVFETILHSLCKNQGWNFLCVRFWVGAWTAVFLLIFVALDASVMVSWITRFTEEAFATLISLIFLVKAVEELFAIVAEYPILPELKIFLNDTISNGTNGMIFANRDIALTLPEEIFNHTIAECLQAGHDYQNGECIMRLQVFLFSIVLFFATFAIAFALKWFRHSGIFSSWTRNIISDFNVTIAVALMTLTNWYSGLNAPCLHVPDRFIPTTNRSWFINPLHVDPWWIGLAAGFPALLFSLLILMDQNITSVIINRPENKIQKGFGYHLDLFVIAFLMLICASMGIPFYVAATVISLMHMESLRIVSEIAAPGEKPAVLGIKEQRVTAVIAHLLIGFSIFLTPLMKLIPIPALLGIFLYMGIVSLIGQQFIQRILIVFMPTKHQPDYPWLRMVPLRRIHLFTAIQVVSFVLLAIVEEVKLISMVFPMMLVVLICIRKFFLGWLFTDKELKYLDDELPGWNEVMRPTRINSCVKNNAESIIIANQKGEDIQLLPPSPALAAEVHT</sequence>
<feature type="domain" description="Bicarbonate transporter-like transmembrane" evidence="11">
    <location>
        <begin position="493"/>
        <end position="1043"/>
    </location>
</feature>
<keyword evidence="14" id="KW-1185">Reference proteome</keyword>
<evidence type="ECO:0000256" key="1">
    <source>
        <dbReference type="ARBA" id="ARBA00004651"/>
    </source>
</evidence>
<name>A0ABR3KSS1_TRISP</name>
<feature type="transmembrane region" description="Helical" evidence="9">
    <location>
        <begin position="761"/>
        <end position="781"/>
    </location>
</feature>
<dbReference type="Gene3D" id="3.40.930.10">
    <property type="entry name" value="Mannitol-specific EII, Chain A"/>
    <property type="match status" value="1"/>
</dbReference>
<feature type="transmembrane region" description="Helical" evidence="9">
    <location>
        <begin position="813"/>
        <end position="831"/>
    </location>
</feature>
<dbReference type="PRINTS" id="PR01231">
    <property type="entry name" value="HCO3TRNSPORT"/>
</dbReference>
<dbReference type="Gene3D" id="1.10.287.570">
    <property type="entry name" value="Helical hairpin bin"/>
    <property type="match status" value="1"/>
</dbReference>
<keyword evidence="8 9" id="KW-0472">Membrane</keyword>
<evidence type="ECO:0000256" key="4">
    <source>
        <dbReference type="ARBA" id="ARBA00022475"/>
    </source>
</evidence>
<gene>
    <name evidence="13" type="ORF">TSPI_08661</name>
</gene>
<keyword evidence="4" id="KW-1003">Cell membrane</keyword>
<dbReference type="SUPFAM" id="SSF55804">
    <property type="entry name" value="Phoshotransferase/anion transport protein"/>
    <property type="match status" value="1"/>
</dbReference>
<evidence type="ECO:0000256" key="8">
    <source>
        <dbReference type="ARBA" id="ARBA00023136"/>
    </source>
</evidence>
<evidence type="ECO:0000256" key="7">
    <source>
        <dbReference type="ARBA" id="ARBA00023065"/>
    </source>
</evidence>
<dbReference type="InterPro" id="IPR013769">
    <property type="entry name" value="Band3_cytoplasmic_dom"/>
</dbReference>
<dbReference type="PANTHER" id="PTHR11453:SF36">
    <property type="entry name" value="ANION EXCHANGE PROTEIN"/>
    <property type="match status" value="1"/>
</dbReference>
<dbReference type="InterPro" id="IPR016152">
    <property type="entry name" value="PTrfase/Anion_transptr"/>
</dbReference>
<dbReference type="Proteomes" id="UP001558632">
    <property type="component" value="Unassembled WGS sequence"/>
</dbReference>
<evidence type="ECO:0000259" key="11">
    <source>
        <dbReference type="Pfam" id="PF00955"/>
    </source>
</evidence>
<dbReference type="Pfam" id="PF00955">
    <property type="entry name" value="HCO3_cotransp"/>
    <property type="match status" value="1"/>
</dbReference>
<accession>A0ABR3KSS1</accession>
<keyword evidence="3 9" id="KW-0813">Transport</keyword>
<evidence type="ECO:0000256" key="10">
    <source>
        <dbReference type="SAM" id="MobiDB-lite"/>
    </source>
</evidence>
<evidence type="ECO:0000256" key="5">
    <source>
        <dbReference type="ARBA" id="ARBA00022692"/>
    </source>
</evidence>
<keyword evidence="6 9" id="KW-1133">Transmembrane helix</keyword>
<evidence type="ECO:0000313" key="13">
    <source>
        <dbReference type="EMBL" id="KAL1242433.1"/>
    </source>
</evidence>
<comment type="similarity">
    <text evidence="2 9">Belongs to the anion exchanger (TC 2.A.31) family.</text>
</comment>
<organism evidence="13 14">
    <name type="scientific">Trichinella spiralis</name>
    <name type="common">Trichina worm</name>
    <dbReference type="NCBI Taxonomy" id="6334"/>
    <lineage>
        <taxon>Eukaryota</taxon>
        <taxon>Metazoa</taxon>
        <taxon>Ecdysozoa</taxon>
        <taxon>Nematoda</taxon>
        <taxon>Enoplea</taxon>
        <taxon>Dorylaimia</taxon>
        <taxon>Trichinellida</taxon>
        <taxon>Trichinellidae</taxon>
        <taxon>Trichinella</taxon>
    </lineage>
</organism>
<feature type="transmembrane region" description="Helical" evidence="9">
    <location>
        <begin position="728"/>
        <end position="749"/>
    </location>
</feature>
<protein>
    <recommendedName>
        <fullName evidence="9">Anion exchange protein</fullName>
    </recommendedName>
</protein>
<dbReference type="PANTHER" id="PTHR11453">
    <property type="entry name" value="ANION EXCHANGE PROTEIN"/>
    <property type="match status" value="1"/>
</dbReference>
<comment type="caution">
    <text evidence="13">The sequence shown here is derived from an EMBL/GenBank/DDBJ whole genome shotgun (WGS) entry which is preliminary data.</text>
</comment>
<evidence type="ECO:0000313" key="14">
    <source>
        <dbReference type="Proteomes" id="UP001558632"/>
    </source>
</evidence>
<keyword evidence="7 9" id="KW-0406">Ion transport</keyword>
<evidence type="ECO:0000256" key="3">
    <source>
        <dbReference type="ARBA" id="ARBA00022448"/>
    </source>
</evidence>
<comment type="subcellular location">
    <subcellularLocation>
        <location evidence="1">Cell membrane</location>
        <topology evidence="1">Multi-pass membrane protein</topology>
    </subcellularLocation>
    <subcellularLocation>
        <location evidence="9">Membrane</location>
        <topology evidence="9">Multi-pass membrane protein</topology>
    </subcellularLocation>
</comment>
<evidence type="ECO:0000256" key="2">
    <source>
        <dbReference type="ARBA" id="ARBA00010993"/>
    </source>
</evidence>
<reference evidence="13 14" key="1">
    <citation type="submission" date="2024-07" db="EMBL/GenBank/DDBJ databases">
        <title>Enhanced genomic and transcriptomic resources for Trichinella pseudospiralis and T. spiralis underpin the discovery of pronounced molecular differences between stages and species.</title>
        <authorList>
            <person name="Pasi K.K."/>
            <person name="La Rosa G."/>
            <person name="Gomez-Morales M.A."/>
            <person name="Tosini F."/>
            <person name="Sumanam S."/>
            <person name="Young N.D."/>
            <person name="Chang B.C."/>
            <person name="Robin G.B."/>
        </authorList>
    </citation>
    <scope>NUCLEOTIDE SEQUENCE [LARGE SCALE GENOMIC DNA]</scope>
    <source>
        <strain evidence="13">ISS534</strain>
    </source>
</reference>
<feature type="transmembrane region" description="Helical" evidence="9">
    <location>
        <begin position="642"/>
        <end position="663"/>
    </location>
</feature>
<proteinExistence type="inferred from homology"/>
<feature type="domain" description="Band 3 cytoplasmic" evidence="12">
    <location>
        <begin position="191"/>
        <end position="451"/>
    </location>
</feature>
<dbReference type="EMBL" id="JBEUSY010000199">
    <property type="protein sequence ID" value="KAL1242433.1"/>
    <property type="molecule type" value="Genomic_DNA"/>
</dbReference>
<evidence type="ECO:0000256" key="9">
    <source>
        <dbReference type="RuleBase" id="RU362035"/>
    </source>
</evidence>
<dbReference type="InterPro" id="IPR003020">
    <property type="entry name" value="HCO3_transpt_euk"/>
</dbReference>
<dbReference type="InterPro" id="IPR011531">
    <property type="entry name" value="HCO3_transpt-like_TM_dom"/>
</dbReference>